<dbReference type="EMBL" id="BMTD01000034">
    <property type="protein sequence ID" value="GGV28425.1"/>
    <property type="molecule type" value="Genomic_DNA"/>
</dbReference>
<gene>
    <name evidence="1" type="ORF">GCM10010260_81000</name>
</gene>
<name>A0A918ILA0_9ACTN</name>
<organism evidence="1 2">
    <name type="scientific">Streptomyces filipinensis</name>
    <dbReference type="NCBI Taxonomy" id="66887"/>
    <lineage>
        <taxon>Bacteria</taxon>
        <taxon>Bacillati</taxon>
        <taxon>Actinomycetota</taxon>
        <taxon>Actinomycetes</taxon>
        <taxon>Kitasatosporales</taxon>
        <taxon>Streptomycetaceae</taxon>
        <taxon>Streptomyces</taxon>
    </lineage>
</organism>
<evidence type="ECO:0000313" key="2">
    <source>
        <dbReference type="Proteomes" id="UP000618795"/>
    </source>
</evidence>
<reference evidence="1" key="1">
    <citation type="journal article" date="2014" name="Int. J. Syst. Evol. Microbiol.">
        <title>Complete genome sequence of Corynebacterium casei LMG S-19264T (=DSM 44701T), isolated from a smear-ripened cheese.</title>
        <authorList>
            <consortium name="US DOE Joint Genome Institute (JGI-PGF)"/>
            <person name="Walter F."/>
            <person name="Albersmeier A."/>
            <person name="Kalinowski J."/>
            <person name="Ruckert C."/>
        </authorList>
    </citation>
    <scope>NUCLEOTIDE SEQUENCE</scope>
    <source>
        <strain evidence="1">JCM 4369</strain>
    </source>
</reference>
<protein>
    <submittedName>
        <fullName evidence="1">Uncharacterized protein</fullName>
    </submittedName>
</protein>
<dbReference type="AlphaFoldDB" id="A0A918ILA0"/>
<dbReference type="Pfam" id="PF20706">
    <property type="entry name" value="GT4-conflict"/>
    <property type="match status" value="1"/>
</dbReference>
<evidence type="ECO:0000313" key="1">
    <source>
        <dbReference type="EMBL" id="GGV28425.1"/>
    </source>
</evidence>
<proteinExistence type="predicted"/>
<dbReference type="Proteomes" id="UP000618795">
    <property type="component" value="Unassembled WGS sequence"/>
</dbReference>
<keyword evidence="2" id="KW-1185">Reference proteome</keyword>
<reference evidence="1" key="2">
    <citation type="submission" date="2020-09" db="EMBL/GenBank/DDBJ databases">
        <authorList>
            <person name="Sun Q."/>
            <person name="Ohkuma M."/>
        </authorList>
    </citation>
    <scope>NUCLEOTIDE SEQUENCE</scope>
    <source>
        <strain evidence="1">JCM 4369</strain>
    </source>
</reference>
<sequence>MSEKPPPAHELISGVTLKEPPHYYQGQQRLNVLLFGRADDPLKGTDTAAYAVGELQRRGIDVQLVVRGGNPKAL</sequence>
<comment type="caution">
    <text evidence="1">The sequence shown here is derived from an EMBL/GenBank/DDBJ whole genome shotgun (WGS) entry which is preliminary data.</text>
</comment>
<accession>A0A918ILA0</accession>